<accession>A0A841C8K4</accession>
<comment type="caution">
    <text evidence="1">The sequence shown here is derived from an EMBL/GenBank/DDBJ whole genome shotgun (WGS) entry which is preliminary data.</text>
</comment>
<keyword evidence="1" id="KW-0378">Hydrolase</keyword>
<dbReference type="SUPFAM" id="SSF103084">
    <property type="entry name" value="Holliday junction resolvase RusA"/>
    <property type="match status" value="1"/>
</dbReference>
<dbReference type="GO" id="GO:0000287">
    <property type="term" value="F:magnesium ion binding"/>
    <property type="evidence" value="ECO:0007669"/>
    <property type="project" value="InterPro"/>
</dbReference>
<dbReference type="Gene3D" id="3.30.1330.70">
    <property type="entry name" value="Holliday junction resolvase RusA"/>
    <property type="match status" value="1"/>
</dbReference>
<dbReference type="GO" id="GO:0004519">
    <property type="term" value="F:endonuclease activity"/>
    <property type="evidence" value="ECO:0007669"/>
    <property type="project" value="UniProtKB-KW"/>
</dbReference>
<dbReference type="Proteomes" id="UP000562464">
    <property type="component" value="Unassembled WGS sequence"/>
</dbReference>
<protein>
    <submittedName>
        <fullName evidence="1">Holliday junction resolvase RusA-like endonuclease</fullName>
    </submittedName>
</protein>
<evidence type="ECO:0000313" key="1">
    <source>
        <dbReference type="EMBL" id="MBB5887729.1"/>
    </source>
</evidence>
<name>A0A841C8K4_9LACT</name>
<dbReference type="AlphaFoldDB" id="A0A841C8K4"/>
<dbReference type="InterPro" id="IPR036614">
    <property type="entry name" value="RusA-like_sf"/>
</dbReference>
<gene>
    <name evidence="1" type="ORF">HNQ37_000603</name>
</gene>
<proteinExistence type="predicted"/>
<dbReference type="GO" id="GO:0006310">
    <property type="term" value="P:DNA recombination"/>
    <property type="evidence" value="ECO:0007669"/>
    <property type="project" value="InterPro"/>
</dbReference>
<evidence type="ECO:0000313" key="2">
    <source>
        <dbReference type="Proteomes" id="UP000562464"/>
    </source>
</evidence>
<keyword evidence="1" id="KW-0540">Nuclease</keyword>
<reference evidence="1 2" key="1">
    <citation type="submission" date="2020-08" db="EMBL/GenBank/DDBJ databases">
        <title>Genomic Encyclopedia of Type Strains, Phase IV (KMG-IV): sequencing the most valuable type-strain genomes for metagenomic binning, comparative biology and taxonomic classification.</title>
        <authorList>
            <person name="Goeker M."/>
        </authorList>
    </citation>
    <scope>NUCLEOTIDE SEQUENCE [LARGE SCALE GENOMIC DNA]</scope>
    <source>
        <strain evidence="1 2">DSM 14925</strain>
    </source>
</reference>
<keyword evidence="2" id="KW-1185">Reference proteome</keyword>
<sequence>MKFTFKLYRATSKSKDVPRSQKLILNSNDRMHFHQKAQIVSKVRQIAKHEVENTILLDLGDKTKNINVKNHFSENNPCGVTLTVFTPTKRRSDPDNLQPTLKAIMDGFTEAKLWTDDNHDVVKYTKYQFGGLSETKAYRLEVDVEEIN</sequence>
<dbReference type="EMBL" id="JACHHV010000007">
    <property type="protein sequence ID" value="MBB5887729.1"/>
    <property type="molecule type" value="Genomic_DNA"/>
</dbReference>
<dbReference type="GO" id="GO:0006281">
    <property type="term" value="P:DNA repair"/>
    <property type="evidence" value="ECO:0007669"/>
    <property type="project" value="InterPro"/>
</dbReference>
<dbReference type="RefSeq" id="WP_183539176.1">
    <property type="nucleotide sequence ID" value="NZ_JACHHV010000007.1"/>
</dbReference>
<keyword evidence="1" id="KW-0255">Endonuclease</keyword>
<organism evidence="1 2">
    <name type="scientific">Lactovum miscens</name>
    <dbReference type="NCBI Taxonomy" id="190387"/>
    <lineage>
        <taxon>Bacteria</taxon>
        <taxon>Bacillati</taxon>
        <taxon>Bacillota</taxon>
        <taxon>Bacilli</taxon>
        <taxon>Lactobacillales</taxon>
        <taxon>Streptococcaceae</taxon>
        <taxon>Lactovum</taxon>
    </lineage>
</organism>